<reference evidence="5 6" key="1">
    <citation type="submission" date="2016-11" db="EMBL/GenBank/DDBJ databases">
        <authorList>
            <person name="Jaros S."/>
            <person name="Januszkiewicz K."/>
            <person name="Wedrychowicz H."/>
        </authorList>
    </citation>
    <scope>NUCLEOTIDE SEQUENCE [LARGE SCALE GENOMIC DNA]</scope>
    <source>
        <strain evidence="5 6">ATCC 23634</strain>
    </source>
</reference>
<keyword evidence="2" id="KW-0489">Methyltransferase</keyword>
<dbReference type="CDD" id="cd00351">
    <property type="entry name" value="TS_Pyrimidine_HMase"/>
    <property type="match status" value="1"/>
</dbReference>
<dbReference type="RefSeq" id="WP_072341464.1">
    <property type="nucleotide sequence ID" value="NZ_FPKU01000001.1"/>
</dbReference>
<name>A0A1K2HU10_9HYPH</name>
<organism evidence="5 6">
    <name type="scientific">Devosia enhydra</name>
    <dbReference type="NCBI Taxonomy" id="665118"/>
    <lineage>
        <taxon>Bacteria</taxon>
        <taxon>Pseudomonadati</taxon>
        <taxon>Pseudomonadota</taxon>
        <taxon>Alphaproteobacteria</taxon>
        <taxon>Hyphomicrobiales</taxon>
        <taxon>Devosiaceae</taxon>
        <taxon>Devosia</taxon>
    </lineage>
</organism>
<dbReference type="OrthoDB" id="7182974at2"/>
<proteinExistence type="predicted"/>
<dbReference type="Gene3D" id="3.30.572.10">
    <property type="entry name" value="Thymidylate synthase/dCMP hydroxymethylase domain"/>
    <property type="match status" value="1"/>
</dbReference>
<dbReference type="PANTHER" id="PTHR11548:SF9">
    <property type="entry name" value="THYMIDYLATE SYNTHASE"/>
    <property type="match status" value="1"/>
</dbReference>
<dbReference type="InterPro" id="IPR036926">
    <property type="entry name" value="Thymidate_synth/dCMP_Mease_sf"/>
</dbReference>
<dbReference type="InterPro" id="IPR045097">
    <property type="entry name" value="Thymidate_synth/dCMP_Mease"/>
</dbReference>
<dbReference type="GO" id="GO:0004799">
    <property type="term" value="F:thymidylate synthase activity"/>
    <property type="evidence" value="ECO:0007669"/>
    <property type="project" value="UniProtKB-EC"/>
</dbReference>
<evidence type="ECO:0000256" key="2">
    <source>
        <dbReference type="ARBA" id="ARBA00022603"/>
    </source>
</evidence>
<keyword evidence="3" id="KW-0808">Transferase</keyword>
<dbReference type="EC" id="2.1.1.45" evidence="1"/>
<dbReference type="GO" id="GO:0006231">
    <property type="term" value="P:dTMP biosynthetic process"/>
    <property type="evidence" value="ECO:0007669"/>
    <property type="project" value="InterPro"/>
</dbReference>
<dbReference type="EMBL" id="FPKU01000001">
    <property type="protein sequence ID" value="SFZ81805.1"/>
    <property type="molecule type" value="Genomic_DNA"/>
</dbReference>
<feature type="domain" description="Thymidylate synthase/dCMP hydroxymethylase" evidence="4">
    <location>
        <begin position="61"/>
        <end position="228"/>
    </location>
</feature>
<dbReference type="AlphaFoldDB" id="A0A1K2HU10"/>
<dbReference type="GO" id="GO:0032259">
    <property type="term" value="P:methylation"/>
    <property type="evidence" value="ECO:0007669"/>
    <property type="project" value="UniProtKB-KW"/>
</dbReference>
<dbReference type="Proteomes" id="UP000183447">
    <property type="component" value="Unassembled WGS sequence"/>
</dbReference>
<sequence length="324" mass="36956">MEITEESLDGLLVHLYEALIQRGAMNTGSRGGTRELLGVTLRLTRPQARLSRSEDRGKPFSALGELLWYLSGSDKLEFVEPYVPRYVHDAENGTIHGAYGPRLFTMRGNINQVDSVIAFLKKTPGSRRAVIQLFNAEDIAKRYLEIPCTTTLQVLCREERLHLSVTMRSNDAYFGLPHDVFCFTMIQEMMARTLGMELGEYYHYVGSMHIYDDKLEAAAQYLEEGHQRTVEMPRMPDGSPFELVPALLSVEDMLRHGESVDAFAVAPDDYWADIVRLYQAFWAAGNDAALDALRDAVTTPIYKNYIDGRRTLRRRTFRSRETRD</sequence>
<evidence type="ECO:0000256" key="1">
    <source>
        <dbReference type="ARBA" id="ARBA00011947"/>
    </source>
</evidence>
<dbReference type="PANTHER" id="PTHR11548">
    <property type="entry name" value="THYMIDYLATE SYNTHASE 1"/>
    <property type="match status" value="1"/>
</dbReference>
<dbReference type="InterPro" id="IPR023451">
    <property type="entry name" value="Thymidate_synth/dCMP_Mease_dom"/>
</dbReference>
<dbReference type="PRINTS" id="PR00108">
    <property type="entry name" value="THYMDSNTHASE"/>
</dbReference>
<dbReference type="STRING" id="665118.SAMN02983003_0701"/>
<evidence type="ECO:0000313" key="5">
    <source>
        <dbReference type="EMBL" id="SFZ81805.1"/>
    </source>
</evidence>
<accession>A0A1K2HU10</accession>
<gene>
    <name evidence="5" type="ORF">SAMN02983003_0701</name>
</gene>
<dbReference type="SUPFAM" id="SSF55831">
    <property type="entry name" value="Thymidylate synthase/dCMP hydroxymethylase"/>
    <property type="match status" value="1"/>
</dbReference>
<evidence type="ECO:0000259" key="4">
    <source>
        <dbReference type="Pfam" id="PF00303"/>
    </source>
</evidence>
<keyword evidence="6" id="KW-1185">Reference proteome</keyword>
<evidence type="ECO:0000313" key="6">
    <source>
        <dbReference type="Proteomes" id="UP000183447"/>
    </source>
</evidence>
<protein>
    <recommendedName>
        <fullName evidence="1">thymidylate synthase</fullName>
        <ecNumber evidence="1">2.1.1.45</ecNumber>
    </recommendedName>
</protein>
<dbReference type="Pfam" id="PF00303">
    <property type="entry name" value="Thymidylat_synt"/>
    <property type="match status" value="1"/>
</dbReference>
<dbReference type="InterPro" id="IPR000398">
    <property type="entry name" value="Thymidylate_synthase"/>
</dbReference>
<evidence type="ECO:0000256" key="3">
    <source>
        <dbReference type="ARBA" id="ARBA00022679"/>
    </source>
</evidence>
<dbReference type="GO" id="GO:0005829">
    <property type="term" value="C:cytosol"/>
    <property type="evidence" value="ECO:0007669"/>
    <property type="project" value="TreeGrafter"/>
</dbReference>